<evidence type="ECO:0000313" key="2">
    <source>
        <dbReference type="EMBL" id="KAJ0186268.1"/>
    </source>
</evidence>
<protein>
    <submittedName>
        <fullName evidence="2">Uncharacterized protein</fullName>
    </submittedName>
</protein>
<organism evidence="2 3">
    <name type="scientific">Lactuca sativa</name>
    <name type="common">Garden lettuce</name>
    <dbReference type="NCBI Taxonomy" id="4236"/>
    <lineage>
        <taxon>Eukaryota</taxon>
        <taxon>Viridiplantae</taxon>
        <taxon>Streptophyta</taxon>
        <taxon>Embryophyta</taxon>
        <taxon>Tracheophyta</taxon>
        <taxon>Spermatophyta</taxon>
        <taxon>Magnoliopsida</taxon>
        <taxon>eudicotyledons</taxon>
        <taxon>Gunneridae</taxon>
        <taxon>Pentapetalae</taxon>
        <taxon>asterids</taxon>
        <taxon>campanulids</taxon>
        <taxon>Asterales</taxon>
        <taxon>Asteraceae</taxon>
        <taxon>Cichorioideae</taxon>
        <taxon>Cichorieae</taxon>
        <taxon>Lactucinae</taxon>
        <taxon>Lactuca</taxon>
    </lineage>
</organism>
<evidence type="ECO:0000256" key="1">
    <source>
        <dbReference type="SAM" id="MobiDB-lite"/>
    </source>
</evidence>
<accession>A0A9R1UFK8</accession>
<proteinExistence type="predicted"/>
<reference evidence="2 3" key="1">
    <citation type="journal article" date="2017" name="Nat. Commun.">
        <title>Genome assembly with in vitro proximity ligation data and whole-genome triplication in lettuce.</title>
        <authorList>
            <person name="Reyes-Chin-Wo S."/>
            <person name="Wang Z."/>
            <person name="Yang X."/>
            <person name="Kozik A."/>
            <person name="Arikit S."/>
            <person name="Song C."/>
            <person name="Xia L."/>
            <person name="Froenicke L."/>
            <person name="Lavelle D.O."/>
            <person name="Truco M.J."/>
            <person name="Xia R."/>
            <person name="Zhu S."/>
            <person name="Xu C."/>
            <person name="Xu H."/>
            <person name="Xu X."/>
            <person name="Cox K."/>
            <person name="Korf I."/>
            <person name="Meyers B.C."/>
            <person name="Michelmore R.W."/>
        </authorList>
    </citation>
    <scope>NUCLEOTIDE SEQUENCE [LARGE SCALE GENOMIC DNA]</scope>
    <source>
        <strain evidence="3">cv. Salinas</strain>
        <tissue evidence="2">Seedlings</tissue>
    </source>
</reference>
<feature type="region of interest" description="Disordered" evidence="1">
    <location>
        <begin position="133"/>
        <end position="189"/>
    </location>
</feature>
<dbReference type="AlphaFoldDB" id="A0A9R1UFK8"/>
<keyword evidence="3" id="KW-1185">Reference proteome</keyword>
<feature type="compositionally biased region" description="Basic residues" evidence="1">
    <location>
        <begin position="150"/>
        <end position="161"/>
    </location>
</feature>
<name>A0A9R1UFK8_LACSA</name>
<gene>
    <name evidence="2" type="ORF">LSAT_V11C900484950</name>
</gene>
<sequence length="271" mass="30928">MLMTWYVHPSGLIAFEVRNGFYSYDVDLQEYSCCTRDTLCTCPSCHYDPMSYISSWFSKEKYMLTFGSNILPVNGSNMWLESPYPKPLSPIERRMLGRPTIKRKRHVSEHEDKFSQLSSKGRIVQCTNCQQKGHNKVSCQNPKVIPEPKPKKKIGRPKRGGRGGGRSNRGGRGEMGESINGPEFEVKPEYEVKPQYEVKPDVEVEPDVVNEGDGTDISDMDIIVSSILNLRSSNYSDFEIMSTLGINESQLKEFGSLNMKPMFNKRLKQYQ</sequence>
<evidence type="ECO:0000313" key="3">
    <source>
        <dbReference type="Proteomes" id="UP000235145"/>
    </source>
</evidence>
<dbReference type="Proteomes" id="UP000235145">
    <property type="component" value="Unassembled WGS sequence"/>
</dbReference>
<dbReference type="EMBL" id="NBSK02000009">
    <property type="protein sequence ID" value="KAJ0186268.1"/>
    <property type="molecule type" value="Genomic_DNA"/>
</dbReference>
<comment type="caution">
    <text evidence="2">The sequence shown here is derived from an EMBL/GenBank/DDBJ whole genome shotgun (WGS) entry which is preliminary data.</text>
</comment>